<evidence type="ECO:0000256" key="2">
    <source>
        <dbReference type="SAM" id="Phobius"/>
    </source>
</evidence>
<dbReference type="PATRIC" id="fig|1348663.4.peg.5114"/>
<gene>
    <name evidence="4" type="ORF">KCH_52850</name>
</gene>
<organism evidence="4 5">
    <name type="scientific">Kitasatospora cheerisanensis KCTC 2395</name>
    <dbReference type="NCBI Taxonomy" id="1348663"/>
    <lineage>
        <taxon>Bacteria</taxon>
        <taxon>Bacillati</taxon>
        <taxon>Actinomycetota</taxon>
        <taxon>Actinomycetes</taxon>
        <taxon>Kitasatosporales</taxon>
        <taxon>Streptomycetaceae</taxon>
        <taxon>Kitasatospora</taxon>
    </lineage>
</organism>
<feature type="region of interest" description="Disordered" evidence="1">
    <location>
        <begin position="1"/>
        <end position="46"/>
    </location>
</feature>
<feature type="transmembrane region" description="Helical" evidence="2">
    <location>
        <begin position="54"/>
        <end position="74"/>
    </location>
</feature>
<dbReference type="Proteomes" id="UP000027178">
    <property type="component" value="Unassembled WGS sequence"/>
</dbReference>
<dbReference type="AlphaFoldDB" id="A0A066YYA9"/>
<reference evidence="4 5" key="1">
    <citation type="submission" date="2014-05" db="EMBL/GenBank/DDBJ databases">
        <title>Draft Genome Sequence of Kitasatospora cheerisanensis KCTC 2395.</title>
        <authorList>
            <person name="Nam D.H."/>
        </authorList>
    </citation>
    <scope>NUCLEOTIDE SEQUENCE [LARGE SCALE GENOMIC DNA]</scope>
    <source>
        <strain evidence="4 5">KCTC 2395</strain>
    </source>
</reference>
<name>A0A066YYA9_9ACTN</name>
<evidence type="ECO:0000259" key="3">
    <source>
        <dbReference type="SMART" id="SM00014"/>
    </source>
</evidence>
<feature type="transmembrane region" description="Helical" evidence="2">
    <location>
        <begin position="238"/>
        <end position="259"/>
    </location>
</feature>
<dbReference type="SMART" id="SM00014">
    <property type="entry name" value="acidPPc"/>
    <property type="match status" value="1"/>
</dbReference>
<feature type="transmembrane region" description="Helical" evidence="2">
    <location>
        <begin position="112"/>
        <end position="133"/>
    </location>
</feature>
<dbReference type="SUPFAM" id="SSF48317">
    <property type="entry name" value="Acid phosphatase/Vanadium-dependent haloperoxidase"/>
    <property type="match status" value="1"/>
</dbReference>
<keyword evidence="2" id="KW-0812">Transmembrane</keyword>
<keyword evidence="2" id="KW-1133">Transmembrane helix</keyword>
<accession>A0A066YYA9</accession>
<keyword evidence="5" id="KW-1185">Reference proteome</keyword>
<evidence type="ECO:0000313" key="4">
    <source>
        <dbReference type="EMBL" id="KDN82925.1"/>
    </source>
</evidence>
<dbReference type="InterPro" id="IPR036938">
    <property type="entry name" value="PAP2/HPO_sf"/>
</dbReference>
<dbReference type="InterPro" id="IPR000326">
    <property type="entry name" value="PAP2/HPO"/>
</dbReference>
<dbReference type="HOGENOM" id="CLU_072573_1_0_11"/>
<dbReference type="Gene3D" id="1.20.144.10">
    <property type="entry name" value="Phosphatidic acid phosphatase type 2/haloperoxidase"/>
    <property type="match status" value="1"/>
</dbReference>
<dbReference type="EMBL" id="JNBY01000098">
    <property type="protein sequence ID" value="KDN82925.1"/>
    <property type="molecule type" value="Genomic_DNA"/>
</dbReference>
<protein>
    <recommendedName>
        <fullName evidence="3">Phosphatidic acid phosphatase type 2/haloperoxidase domain-containing protein</fullName>
    </recommendedName>
</protein>
<keyword evidence="2" id="KW-0472">Membrane</keyword>
<feature type="transmembrane region" description="Helical" evidence="2">
    <location>
        <begin position="186"/>
        <end position="203"/>
    </location>
</feature>
<comment type="caution">
    <text evidence="4">The sequence shown here is derived from an EMBL/GenBank/DDBJ whole genome shotgun (WGS) entry which is preliminary data.</text>
</comment>
<sequence>MDSEPQPLPTSPSAVEAGAPDRSTGRPAHTPRAARRGDRLGRPGALPPAPGRPVFAVLPMTLLVLLVLISWQVAVDGPLLGVDTAVRDAVRQVRGALHSTLLNHLGVALSDLGGGVPAVPVLLGCAGLAAWLARRDGRPRWWIPVPVAVAAAVAIPLLVVPAKAWFARPGPFGLPLAADQWGWYPSGHTATSAIAYGTAALLLARVLPSSRARQVGWATVLLCAGVGTGLVWSDFHWLLDVLASWCLSGLLLLGLHRLLPRLDLR</sequence>
<evidence type="ECO:0000313" key="5">
    <source>
        <dbReference type="Proteomes" id="UP000027178"/>
    </source>
</evidence>
<feature type="transmembrane region" description="Helical" evidence="2">
    <location>
        <begin position="215"/>
        <end position="232"/>
    </location>
</feature>
<evidence type="ECO:0000256" key="1">
    <source>
        <dbReference type="SAM" id="MobiDB-lite"/>
    </source>
</evidence>
<proteinExistence type="predicted"/>
<feature type="transmembrane region" description="Helical" evidence="2">
    <location>
        <begin position="145"/>
        <end position="166"/>
    </location>
</feature>
<feature type="domain" description="Phosphatidic acid phosphatase type 2/haloperoxidase" evidence="3">
    <location>
        <begin position="145"/>
        <end position="256"/>
    </location>
</feature>
<dbReference type="eggNOG" id="COG0671">
    <property type="taxonomic scope" value="Bacteria"/>
</dbReference>
<dbReference type="Pfam" id="PF01569">
    <property type="entry name" value="PAP2"/>
    <property type="match status" value="1"/>
</dbReference>
<feature type="compositionally biased region" description="Pro residues" evidence="1">
    <location>
        <begin position="1"/>
        <end position="10"/>
    </location>
</feature>